<keyword evidence="1" id="KW-0732">Signal</keyword>
<sequence length="160" mass="17612">MKKLILLTVILFAGLTTAQSIQEVSNFSKIKIDTDAQVEIVYSTKNQVAINKDTQDLSISTEGKSLTIKQNSNAKIEDLKIRIYTNDLTALSVTGDTKVTLSKFKYQNKMVILVKQGAIVDTGDTEIKDLQIIRTDDSKVIATNAKNTKETVDGVLVAFN</sequence>
<feature type="domain" description="Putative auto-transporter adhesin head GIN" evidence="2">
    <location>
        <begin position="26"/>
        <end position="139"/>
    </location>
</feature>
<dbReference type="Proteomes" id="UP000239002">
    <property type="component" value="Unassembled WGS sequence"/>
</dbReference>
<accession>A0A2S6IFK7</accession>
<organism evidence="3 4">
    <name type="scientific">Nonlabens xylanidelens</name>
    <dbReference type="NCBI Taxonomy" id="191564"/>
    <lineage>
        <taxon>Bacteria</taxon>
        <taxon>Pseudomonadati</taxon>
        <taxon>Bacteroidota</taxon>
        <taxon>Flavobacteriia</taxon>
        <taxon>Flavobacteriales</taxon>
        <taxon>Flavobacteriaceae</taxon>
        <taxon>Nonlabens</taxon>
    </lineage>
</organism>
<protein>
    <recommendedName>
        <fullName evidence="2">Putative auto-transporter adhesin head GIN domain-containing protein</fullName>
    </recommendedName>
</protein>
<evidence type="ECO:0000313" key="4">
    <source>
        <dbReference type="Proteomes" id="UP000239002"/>
    </source>
</evidence>
<comment type="caution">
    <text evidence="3">The sequence shown here is derived from an EMBL/GenBank/DDBJ whole genome shotgun (WGS) entry which is preliminary data.</text>
</comment>
<dbReference type="Pfam" id="PF10988">
    <property type="entry name" value="DUF2807"/>
    <property type="match status" value="1"/>
</dbReference>
<evidence type="ECO:0000313" key="3">
    <source>
        <dbReference type="EMBL" id="PPK93005.1"/>
    </source>
</evidence>
<evidence type="ECO:0000259" key="2">
    <source>
        <dbReference type="Pfam" id="PF10988"/>
    </source>
</evidence>
<evidence type="ECO:0000256" key="1">
    <source>
        <dbReference type="SAM" id="SignalP"/>
    </source>
</evidence>
<gene>
    <name evidence="3" type="ORF">LY01_02710</name>
</gene>
<dbReference type="Gene3D" id="2.160.20.120">
    <property type="match status" value="1"/>
</dbReference>
<dbReference type="OrthoDB" id="1144104at2"/>
<reference evidence="3 4" key="1">
    <citation type="submission" date="2018-02" db="EMBL/GenBank/DDBJ databases">
        <title>Genomic Encyclopedia of Archaeal and Bacterial Type Strains, Phase II (KMG-II): from individual species to whole genera.</title>
        <authorList>
            <person name="Goeker M."/>
        </authorList>
    </citation>
    <scope>NUCLEOTIDE SEQUENCE [LARGE SCALE GENOMIC DNA]</scope>
    <source>
        <strain evidence="3 4">DSM 16809</strain>
    </source>
</reference>
<proteinExistence type="predicted"/>
<dbReference type="AlphaFoldDB" id="A0A2S6IFK7"/>
<dbReference type="InterPro" id="IPR021255">
    <property type="entry name" value="DUF2807"/>
</dbReference>
<feature type="signal peptide" evidence="1">
    <location>
        <begin position="1"/>
        <end position="18"/>
    </location>
</feature>
<name>A0A2S6IFK7_9FLAO</name>
<feature type="chain" id="PRO_5015714247" description="Putative auto-transporter adhesin head GIN domain-containing protein" evidence="1">
    <location>
        <begin position="19"/>
        <end position="160"/>
    </location>
</feature>
<dbReference type="EMBL" id="PTJE01000008">
    <property type="protein sequence ID" value="PPK93005.1"/>
    <property type="molecule type" value="Genomic_DNA"/>
</dbReference>
<dbReference type="RefSeq" id="WP_104516451.1">
    <property type="nucleotide sequence ID" value="NZ_MQVW01000020.1"/>
</dbReference>
<keyword evidence="4" id="KW-1185">Reference proteome</keyword>